<protein>
    <submittedName>
        <fullName evidence="1">Uncharacterized protein</fullName>
    </submittedName>
</protein>
<comment type="caution">
    <text evidence="1">The sequence shown here is derived from an EMBL/GenBank/DDBJ whole genome shotgun (WGS) entry which is preliminary data.</text>
</comment>
<keyword evidence="2" id="KW-1185">Reference proteome</keyword>
<evidence type="ECO:0000313" key="2">
    <source>
        <dbReference type="Proteomes" id="UP000053268"/>
    </source>
</evidence>
<dbReference type="Proteomes" id="UP000053268">
    <property type="component" value="Unassembled WGS sequence"/>
</dbReference>
<organism evidence="1 2">
    <name type="scientific">Papilio xuthus</name>
    <name type="common">Asian swallowtail butterfly</name>
    <dbReference type="NCBI Taxonomy" id="66420"/>
    <lineage>
        <taxon>Eukaryota</taxon>
        <taxon>Metazoa</taxon>
        <taxon>Ecdysozoa</taxon>
        <taxon>Arthropoda</taxon>
        <taxon>Hexapoda</taxon>
        <taxon>Insecta</taxon>
        <taxon>Pterygota</taxon>
        <taxon>Neoptera</taxon>
        <taxon>Endopterygota</taxon>
        <taxon>Lepidoptera</taxon>
        <taxon>Glossata</taxon>
        <taxon>Ditrysia</taxon>
        <taxon>Papilionoidea</taxon>
        <taxon>Papilionidae</taxon>
        <taxon>Papilioninae</taxon>
        <taxon>Papilio</taxon>
    </lineage>
</organism>
<proteinExistence type="predicted"/>
<evidence type="ECO:0000313" key="1">
    <source>
        <dbReference type="EMBL" id="KPJ20661.1"/>
    </source>
</evidence>
<reference evidence="1 2" key="1">
    <citation type="journal article" date="2015" name="Nat. Commun.">
        <title>Outbred genome sequencing and CRISPR/Cas9 gene editing in butterflies.</title>
        <authorList>
            <person name="Li X."/>
            <person name="Fan D."/>
            <person name="Zhang W."/>
            <person name="Liu G."/>
            <person name="Zhang L."/>
            <person name="Zhao L."/>
            <person name="Fang X."/>
            <person name="Chen L."/>
            <person name="Dong Y."/>
            <person name="Chen Y."/>
            <person name="Ding Y."/>
            <person name="Zhao R."/>
            <person name="Feng M."/>
            <person name="Zhu Y."/>
            <person name="Feng Y."/>
            <person name="Jiang X."/>
            <person name="Zhu D."/>
            <person name="Xiang H."/>
            <person name="Feng X."/>
            <person name="Li S."/>
            <person name="Wang J."/>
            <person name="Zhang G."/>
            <person name="Kronforst M.R."/>
            <person name="Wang W."/>
        </authorList>
    </citation>
    <scope>NUCLEOTIDE SEQUENCE [LARGE SCALE GENOMIC DNA]</scope>
    <source>
        <strain evidence="1">Ya'a_city_454_Px</strain>
        <tissue evidence="1">Whole body</tissue>
    </source>
</reference>
<gene>
    <name evidence="1" type="ORF">RR46_00091</name>
</gene>
<accession>A0A0N0PF02</accession>
<dbReference type="AlphaFoldDB" id="A0A0N0PF02"/>
<name>A0A0N0PF02_PAPXU</name>
<sequence>MKQRSKKNLAEFNKEINLTGGGAYKRILTEQDAQVLAMVAPQVQPLSNVYDDAALYFDNHDATHCLTINNLPEKENVPSAATSNPGKYNCL</sequence>
<dbReference type="EMBL" id="LADI01007799">
    <property type="protein sequence ID" value="KPJ20661.1"/>
    <property type="molecule type" value="Genomic_DNA"/>
</dbReference>